<protein>
    <submittedName>
        <fullName evidence="4">Flavodoxin family protein</fullName>
    </submittedName>
</protein>
<keyword evidence="5" id="KW-1185">Reference proteome</keyword>
<name>A0A4V2DAV2_9GAMM</name>
<organism evidence="4 5">
    <name type="scientific">Acinetobacter halotolerans</name>
    <dbReference type="NCBI Taxonomy" id="1752076"/>
    <lineage>
        <taxon>Bacteria</taxon>
        <taxon>Pseudomonadati</taxon>
        <taxon>Pseudomonadota</taxon>
        <taxon>Gammaproteobacteria</taxon>
        <taxon>Moraxellales</taxon>
        <taxon>Moraxellaceae</taxon>
        <taxon>Acinetobacter</taxon>
    </lineage>
</organism>
<dbReference type="Pfam" id="PF02525">
    <property type="entry name" value="Flavodoxin_2"/>
    <property type="match status" value="1"/>
</dbReference>
<feature type="domain" description="Flavodoxin-like fold" evidence="3">
    <location>
        <begin position="8"/>
        <end position="196"/>
    </location>
</feature>
<keyword evidence="2" id="KW-0560">Oxidoreductase</keyword>
<evidence type="ECO:0000256" key="2">
    <source>
        <dbReference type="ARBA" id="ARBA00023002"/>
    </source>
</evidence>
<gene>
    <name evidence="4" type="ORF">EXE30_11015</name>
</gene>
<dbReference type="InterPro" id="IPR051545">
    <property type="entry name" value="NAD(P)H_dehydrogenase_qn"/>
</dbReference>
<sequence length="208" mass="23758">MSILEQNKNALIIIAHPDMKSLSHQISHHIATYLTQQGINVEIADLYKEDFKPAITIPDLEAYRGQQVLSTDILLEQARFDRADIVYFVFPIYWWSIPAVLKGWFERVFTHGWAFKVDEQGVLTGELKRIPIKLIATGTGDEAGYDKHGYTQAIRTQVVEGIFGFCGIEDVQTSILYNSDFIQTEDLQAFLKELDTRILDINQRSMSC</sequence>
<dbReference type="EMBL" id="SGIM01000008">
    <property type="protein sequence ID" value="RZF51733.1"/>
    <property type="molecule type" value="Genomic_DNA"/>
</dbReference>
<dbReference type="SUPFAM" id="SSF52218">
    <property type="entry name" value="Flavoproteins"/>
    <property type="match status" value="1"/>
</dbReference>
<dbReference type="GO" id="GO:0003955">
    <property type="term" value="F:NAD(P)H dehydrogenase (quinone) activity"/>
    <property type="evidence" value="ECO:0007669"/>
    <property type="project" value="TreeGrafter"/>
</dbReference>
<comment type="similarity">
    <text evidence="1">Belongs to the NAD(P)H dehydrogenase (quinone) family.</text>
</comment>
<reference evidence="4 5" key="1">
    <citation type="submission" date="2019-02" db="EMBL/GenBank/DDBJ databases">
        <title>The draft genome of Acinetobacter halotolerans strain JCM 31009.</title>
        <authorList>
            <person name="Qin J."/>
            <person name="Feng Y."/>
            <person name="Nemec A."/>
            <person name="Zong Z."/>
        </authorList>
    </citation>
    <scope>NUCLEOTIDE SEQUENCE [LARGE SCALE GENOMIC DNA]</scope>
    <source>
        <strain evidence="4 5">JCM 31009</strain>
    </source>
</reference>
<dbReference type="PANTHER" id="PTHR10204:SF34">
    <property type="entry name" value="NAD(P)H DEHYDROGENASE [QUINONE] 1 ISOFORM 1"/>
    <property type="match status" value="1"/>
</dbReference>
<dbReference type="Gene3D" id="3.40.50.360">
    <property type="match status" value="1"/>
</dbReference>
<comment type="caution">
    <text evidence="4">The sequence shown here is derived from an EMBL/GenBank/DDBJ whole genome shotgun (WGS) entry which is preliminary data.</text>
</comment>
<dbReference type="AlphaFoldDB" id="A0A4V2DAV2"/>
<evidence type="ECO:0000313" key="5">
    <source>
        <dbReference type="Proteomes" id="UP000292110"/>
    </source>
</evidence>
<dbReference type="PANTHER" id="PTHR10204">
    <property type="entry name" value="NAD P H OXIDOREDUCTASE-RELATED"/>
    <property type="match status" value="1"/>
</dbReference>
<dbReference type="RefSeq" id="WP_130162420.1">
    <property type="nucleotide sequence ID" value="NZ_SGIM01000008.1"/>
</dbReference>
<evidence type="ECO:0000256" key="1">
    <source>
        <dbReference type="ARBA" id="ARBA00006252"/>
    </source>
</evidence>
<dbReference type="InterPro" id="IPR003680">
    <property type="entry name" value="Flavodoxin_fold"/>
</dbReference>
<dbReference type="GO" id="GO:0005829">
    <property type="term" value="C:cytosol"/>
    <property type="evidence" value="ECO:0007669"/>
    <property type="project" value="TreeGrafter"/>
</dbReference>
<proteinExistence type="inferred from homology"/>
<evidence type="ECO:0000259" key="3">
    <source>
        <dbReference type="Pfam" id="PF02525"/>
    </source>
</evidence>
<dbReference type="InterPro" id="IPR029039">
    <property type="entry name" value="Flavoprotein-like_sf"/>
</dbReference>
<evidence type="ECO:0000313" key="4">
    <source>
        <dbReference type="EMBL" id="RZF51733.1"/>
    </source>
</evidence>
<accession>A0A4V2DAV2</accession>
<dbReference type="Proteomes" id="UP000292110">
    <property type="component" value="Unassembled WGS sequence"/>
</dbReference>